<dbReference type="EMBL" id="CAMXCT020001050">
    <property type="protein sequence ID" value="CAL1139512.1"/>
    <property type="molecule type" value="Genomic_DNA"/>
</dbReference>
<name>A0A9P1FTT7_9DINO</name>
<comment type="caution">
    <text evidence="1">The sequence shown here is derived from an EMBL/GenBank/DDBJ whole genome shotgun (WGS) entry which is preliminary data.</text>
</comment>
<protein>
    <submittedName>
        <fullName evidence="2">PPM-type phosphatase domain-containing protein</fullName>
    </submittedName>
</protein>
<reference evidence="1" key="1">
    <citation type="submission" date="2022-10" db="EMBL/GenBank/DDBJ databases">
        <authorList>
            <person name="Chen Y."/>
            <person name="Dougan E. K."/>
            <person name="Chan C."/>
            <person name="Rhodes N."/>
            <person name="Thang M."/>
        </authorList>
    </citation>
    <scope>NUCLEOTIDE SEQUENCE</scope>
</reference>
<keyword evidence="3" id="KW-1185">Reference proteome</keyword>
<gene>
    <name evidence="1" type="ORF">C1SCF055_LOCUS13513</name>
</gene>
<dbReference type="EMBL" id="CAMXCT030001050">
    <property type="protein sequence ID" value="CAL4773449.1"/>
    <property type="molecule type" value="Genomic_DNA"/>
</dbReference>
<accession>A0A9P1FTT7</accession>
<dbReference type="Proteomes" id="UP001152797">
    <property type="component" value="Unassembled WGS sequence"/>
</dbReference>
<evidence type="ECO:0000313" key="3">
    <source>
        <dbReference type="Proteomes" id="UP001152797"/>
    </source>
</evidence>
<proteinExistence type="predicted"/>
<dbReference type="EMBL" id="CAMXCT010001050">
    <property type="protein sequence ID" value="CAI3986137.1"/>
    <property type="molecule type" value="Genomic_DNA"/>
</dbReference>
<dbReference type="AlphaFoldDB" id="A0A9P1FTT7"/>
<reference evidence="2 3" key="2">
    <citation type="submission" date="2024-05" db="EMBL/GenBank/DDBJ databases">
        <authorList>
            <person name="Chen Y."/>
            <person name="Shah S."/>
            <person name="Dougan E. K."/>
            <person name="Thang M."/>
            <person name="Chan C."/>
        </authorList>
    </citation>
    <scope>NUCLEOTIDE SEQUENCE [LARGE SCALE GENOMIC DNA]</scope>
</reference>
<sequence length="183" mass="20199">MERWRPRAYYLVVLLFRGVFQDQRLGNILQCAFDPDIERSLEVVTVVADTHFDFLGLSRSRSGDSVDQLDDNQQMTQTVYRRLLNVVALPFSPLASDSLQKKQVAEISLRFHRYKDLAAATVRDAADDQLATVTAAWSDGTGQTGHSDAAGDVSGLATPECPYQLTTGSFGSDRSDVSDAFSM</sequence>
<evidence type="ECO:0000313" key="2">
    <source>
        <dbReference type="EMBL" id="CAL4773449.1"/>
    </source>
</evidence>
<evidence type="ECO:0000313" key="1">
    <source>
        <dbReference type="EMBL" id="CAI3986137.1"/>
    </source>
</evidence>
<dbReference type="OrthoDB" id="447577at2759"/>
<organism evidence="1">
    <name type="scientific">Cladocopium goreaui</name>
    <dbReference type="NCBI Taxonomy" id="2562237"/>
    <lineage>
        <taxon>Eukaryota</taxon>
        <taxon>Sar</taxon>
        <taxon>Alveolata</taxon>
        <taxon>Dinophyceae</taxon>
        <taxon>Suessiales</taxon>
        <taxon>Symbiodiniaceae</taxon>
        <taxon>Cladocopium</taxon>
    </lineage>
</organism>